<dbReference type="Gene3D" id="3.40.1260.10">
    <property type="entry name" value="DsrEFH-like"/>
    <property type="match status" value="1"/>
</dbReference>
<sequence>MFLHALMNAKQLKENGNEVKIVLEGQSVALPKELEAEKNPLYLALKENGTIVGACYACSEPLEVLEDNKNDGLELIQDMNGHAGVSKYIEDGYEVLVF</sequence>
<protein>
    <recommendedName>
        <fullName evidence="3">DsrE/DsrF-like family protein</fullName>
    </recommendedName>
</protein>
<dbReference type="RefSeq" id="WP_234989741.1">
    <property type="nucleotide sequence ID" value="NZ_FWWR01000009.1"/>
</dbReference>
<gene>
    <name evidence="1" type="ORF">SAMN00017477_0826</name>
</gene>
<dbReference type="Proteomes" id="UP000192368">
    <property type="component" value="Unassembled WGS sequence"/>
</dbReference>
<organism evidence="1 2">
    <name type="scientific">Peptoniphilus asaccharolyticus DSM 20463</name>
    <dbReference type="NCBI Taxonomy" id="573058"/>
    <lineage>
        <taxon>Bacteria</taxon>
        <taxon>Bacillati</taxon>
        <taxon>Bacillota</taxon>
        <taxon>Tissierellia</taxon>
        <taxon>Tissierellales</taxon>
        <taxon>Peptoniphilaceae</taxon>
        <taxon>Peptoniphilus</taxon>
    </lineage>
</organism>
<dbReference type="SUPFAM" id="SSF75169">
    <property type="entry name" value="DsrEFH-like"/>
    <property type="match status" value="1"/>
</dbReference>
<dbReference type="InterPro" id="IPR027396">
    <property type="entry name" value="DsrEFH-like"/>
</dbReference>
<evidence type="ECO:0000313" key="2">
    <source>
        <dbReference type="Proteomes" id="UP000192368"/>
    </source>
</evidence>
<evidence type="ECO:0008006" key="3">
    <source>
        <dbReference type="Google" id="ProtNLM"/>
    </source>
</evidence>
<name>A0A1W1UXW7_PEPAS</name>
<dbReference type="EMBL" id="FWWR01000009">
    <property type="protein sequence ID" value="SMB85909.1"/>
    <property type="molecule type" value="Genomic_DNA"/>
</dbReference>
<accession>A0A1W1UXW7</accession>
<dbReference type="STRING" id="573058.SAMN00017477_0826"/>
<reference evidence="2" key="1">
    <citation type="submission" date="2017-04" db="EMBL/GenBank/DDBJ databases">
        <authorList>
            <person name="Varghese N."/>
            <person name="Submissions S."/>
        </authorList>
    </citation>
    <scope>NUCLEOTIDE SEQUENCE [LARGE SCALE GENOMIC DNA]</scope>
    <source>
        <strain evidence="2">DSM 20463</strain>
    </source>
</reference>
<evidence type="ECO:0000313" key="1">
    <source>
        <dbReference type="EMBL" id="SMB85909.1"/>
    </source>
</evidence>
<keyword evidence="2" id="KW-1185">Reference proteome</keyword>
<proteinExistence type="predicted"/>
<dbReference type="AlphaFoldDB" id="A0A1W1UXW7"/>